<dbReference type="Proteomes" id="UP000523821">
    <property type="component" value="Unassembled WGS sequence"/>
</dbReference>
<protein>
    <submittedName>
        <fullName evidence="3">EAL domain-containing protein (Putative c-di-GMP-specific phosphodiesterase class I)</fullName>
    </submittedName>
</protein>
<comment type="caution">
    <text evidence="3">The sequence shown here is derived from an EMBL/GenBank/DDBJ whole genome shotgun (WGS) entry which is preliminary data.</text>
</comment>
<name>A0A7W9CSA6_9HYPH</name>
<dbReference type="SUPFAM" id="SSF141868">
    <property type="entry name" value="EAL domain-like"/>
    <property type="match status" value="1"/>
</dbReference>
<dbReference type="InterPro" id="IPR035919">
    <property type="entry name" value="EAL_sf"/>
</dbReference>
<dbReference type="EMBL" id="JACHOO010000001">
    <property type="protein sequence ID" value="MBB5751005.1"/>
    <property type="molecule type" value="Genomic_DNA"/>
</dbReference>
<organism evidence="3 4">
    <name type="scientific">Prosthecomicrobium pneumaticum</name>
    <dbReference type="NCBI Taxonomy" id="81895"/>
    <lineage>
        <taxon>Bacteria</taxon>
        <taxon>Pseudomonadati</taxon>
        <taxon>Pseudomonadota</taxon>
        <taxon>Alphaproteobacteria</taxon>
        <taxon>Hyphomicrobiales</taxon>
        <taxon>Kaistiaceae</taxon>
        <taxon>Prosthecomicrobium</taxon>
    </lineage>
</organism>
<accession>A0A7W9CSA6</accession>
<sequence length="105" mass="11121">MHSLDLPVSRDTIDPQRTRNARLGARQPHAVRSVAAHGHSLGLRGAAQGGETIDDLARARLYGFDDILGVLISPKRSADGLMTMLARWSEVEAPVVEAGAGHSGS</sequence>
<evidence type="ECO:0000256" key="1">
    <source>
        <dbReference type="SAM" id="MobiDB-lite"/>
    </source>
</evidence>
<gene>
    <name evidence="3" type="ORF">GGQ63_000048</name>
</gene>
<evidence type="ECO:0000259" key="2">
    <source>
        <dbReference type="PROSITE" id="PS50883"/>
    </source>
</evidence>
<dbReference type="InterPro" id="IPR001633">
    <property type="entry name" value="EAL_dom"/>
</dbReference>
<dbReference type="AlphaFoldDB" id="A0A7W9CSA6"/>
<proteinExistence type="predicted"/>
<keyword evidence="4" id="KW-1185">Reference proteome</keyword>
<evidence type="ECO:0000313" key="3">
    <source>
        <dbReference type="EMBL" id="MBB5751005.1"/>
    </source>
</evidence>
<dbReference type="PROSITE" id="PS50883">
    <property type="entry name" value="EAL"/>
    <property type="match status" value="1"/>
</dbReference>
<evidence type="ECO:0000313" key="4">
    <source>
        <dbReference type="Proteomes" id="UP000523821"/>
    </source>
</evidence>
<feature type="domain" description="EAL" evidence="2">
    <location>
        <begin position="1"/>
        <end position="89"/>
    </location>
</feature>
<feature type="region of interest" description="Disordered" evidence="1">
    <location>
        <begin position="1"/>
        <end position="29"/>
    </location>
</feature>
<dbReference type="RefSeq" id="WP_183851596.1">
    <property type="nucleotide sequence ID" value="NZ_JACHOO010000001.1"/>
</dbReference>
<reference evidence="3 4" key="1">
    <citation type="submission" date="2020-08" db="EMBL/GenBank/DDBJ databases">
        <title>Genomic Encyclopedia of Type Strains, Phase IV (KMG-IV): sequencing the most valuable type-strain genomes for metagenomic binning, comparative biology and taxonomic classification.</title>
        <authorList>
            <person name="Goeker M."/>
        </authorList>
    </citation>
    <scope>NUCLEOTIDE SEQUENCE [LARGE SCALE GENOMIC DNA]</scope>
    <source>
        <strain evidence="3 4">DSM 16268</strain>
    </source>
</reference>
<dbReference type="Gene3D" id="3.20.20.450">
    <property type="entry name" value="EAL domain"/>
    <property type="match status" value="1"/>
</dbReference>